<keyword evidence="2" id="KW-1185">Reference proteome</keyword>
<protein>
    <submittedName>
        <fullName evidence="1">Uncharacterized protein</fullName>
    </submittedName>
</protein>
<sequence>MPRRQMLLAALCGLIGGAGGAWTIVSLAGPAGRNQAADSIAAVEPADGSGAFVDLATVGPTVTVSIGRSGRYAVTVGATIAYGSSDDGVLSQGGAMSFEATGANQIPPSLDRAARSFLSLSGIDVPFSVTQPFASTTVLADLRPGRTTFTAKYRAEGGSPVPVFFSDRTILVTPLA</sequence>
<gene>
    <name evidence="1" type="ORF">C1I95_02570</name>
</gene>
<dbReference type="Proteomes" id="UP000248924">
    <property type="component" value="Unassembled WGS sequence"/>
</dbReference>
<reference evidence="1 2" key="1">
    <citation type="submission" date="2018-01" db="EMBL/GenBank/DDBJ databases">
        <title>Draft genome sequence of Jishengella sp. NA12.</title>
        <authorList>
            <person name="Sahin N."/>
            <person name="Ay H."/>
            <person name="Saygin H."/>
        </authorList>
    </citation>
    <scope>NUCLEOTIDE SEQUENCE [LARGE SCALE GENOMIC DNA]</scope>
    <source>
        <strain evidence="1 2">NA12</strain>
    </source>
</reference>
<evidence type="ECO:0000313" key="2">
    <source>
        <dbReference type="Proteomes" id="UP000248924"/>
    </source>
</evidence>
<dbReference type="EMBL" id="POTY01000007">
    <property type="protein sequence ID" value="PZG23785.1"/>
    <property type="molecule type" value="Genomic_DNA"/>
</dbReference>
<organism evidence="1 2">
    <name type="scientific">Micromonospora craterilacus</name>
    <dbReference type="NCBI Taxonomy" id="1655439"/>
    <lineage>
        <taxon>Bacteria</taxon>
        <taxon>Bacillati</taxon>
        <taxon>Actinomycetota</taxon>
        <taxon>Actinomycetes</taxon>
        <taxon>Micromonosporales</taxon>
        <taxon>Micromonosporaceae</taxon>
        <taxon>Micromonospora</taxon>
    </lineage>
</organism>
<comment type="caution">
    <text evidence="1">The sequence shown here is derived from an EMBL/GenBank/DDBJ whole genome shotgun (WGS) entry which is preliminary data.</text>
</comment>
<evidence type="ECO:0000313" key="1">
    <source>
        <dbReference type="EMBL" id="PZG23785.1"/>
    </source>
</evidence>
<name>A0A2W2F6R1_9ACTN</name>
<accession>A0A2W2F6R1</accession>
<proteinExistence type="predicted"/>
<dbReference type="AlphaFoldDB" id="A0A2W2F6R1"/>